<feature type="transmembrane region" description="Helical" evidence="5">
    <location>
        <begin position="285"/>
        <end position="307"/>
    </location>
</feature>
<evidence type="ECO:0000313" key="7">
    <source>
        <dbReference type="Proteomes" id="UP001341281"/>
    </source>
</evidence>
<dbReference type="GO" id="GO:0006952">
    <property type="term" value="P:defense response"/>
    <property type="evidence" value="ECO:0007669"/>
    <property type="project" value="InterPro"/>
</dbReference>
<keyword evidence="5" id="KW-0472">Membrane</keyword>
<keyword evidence="1" id="KW-0677">Repeat</keyword>
<evidence type="ECO:0000256" key="2">
    <source>
        <dbReference type="ARBA" id="ARBA00022946"/>
    </source>
</evidence>
<evidence type="ECO:0008006" key="8">
    <source>
        <dbReference type="Google" id="ProtNLM"/>
    </source>
</evidence>
<protein>
    <recommendedName>
        <fullName evidence="8">Pentatricopeptide repeat-containing protein</fullName>
    </recommendedName>
</protein>
<dbReference type="Pfam" id="PF01535">
    <property type="entry name" value="PPR"/>
    <property type="match status" value="2"/>
</dbReference>
<dbReference type="GO" id="GO:0010090">
    <property type="term" value="P:trichome morphogenesis"/>
    <property type="evidence" value="ECO:0007669"/>
    <property type="project" value="InterPro"/>
</dbReference>
<dbReference type="Pfam" id="PF13041">
    <property type="entry name" value="PPR_2"/>
    <property type="match status" value="2"/>
</dbReference>
<dbReference type="InterPro" id="IPR044708">
    <property type="entry name" value="CPR5"/>
</dbReference>
<feature type="compositionally biased region" description="Low complexity" evidence="4">
    <location>
        <begin position="17"/>
        <end position="31"/>
    </location>
</feature>
<dbReference type="PANTHER" id="PTHR35322">
    <property type="entry name" value="PROTEIN CPR-5"/>
    <property type="match status" value="1"/>
</dbReference>
<evidence type="ECO:0000256" key="1">
    <source>
        <dbReference type="ARBA" id="ARBA00022737"/>
    </source>
</evidence>
<reference evidence="6 7" key="1">
    <citation type="submission" date="2024-02" db="EMBL/GenBank/DDBJ databases">
        <title>High-quality chromosome-scale genome assembly of Pensacola bahiagrass (Paspalum notatum Flugge var. saurae).</title>
        <authorList>
            <person name="Vega J.M."/>
            <person name="Podio M."/>
            <person name="Orjuela J."/>
            <person name="Siena L.A."/>
            <person name="Pessino S.C."/>
            <person name="Combes M.C."/>
            <person name="Mariac C."/>
            <person name="Albertini E."/>
            <person name="Pupilli F."/>
            <person name="Ortiz J.P.A."/>
            <person name="Leblanc O."/>
        </authorList>
    </citation>
    <scope>NUCLEOTIDE SEQUENCE [LARGE SCALE GENOMIC DNA]</scope>
    <source>
        <strain evidence="6">R1</strain>
        <tissue evidence="6">Leaf</tissue>
    </source>
</reference>
<gene>
    <name evidence="6" type="ORF">U9M48_021770</name>
</gene>
<dbReference type="Gene3D" id="1.25.40.10">
    <property type="entry name" value="Tetratricopeptide repeat domain"/>
    <property type="match status" value="3"/>
</dbReference>
<feature type="repeat" description="PPR" evidence="3">
    <location>
        <begin position="744"/>
        <end position="774"/>
    </location>
</feature>
<dbReference type="Pfam" id="PF12854">
    <property type="entry name" value="PPR_1"/>
    <property type="match status" value="1"/>
</dbReference>
<proteinExistence type="predicted"/>
<feature type="transmembrane region" description="Helical" evidence="5">
    <location>
        <begin position="458"/>
        <end position="478"/>
    </location>
</feature>
<dbReference type="FunFam" id="1.25.40.10:FF:000280">
    <property type="entry name" value="Pentatricopeptide repeat-containing protein"/>
    <property type="match status" value="1"/>
</dbReference>
<keyword evidence="2" id="KW-0809">Transit peptide</keyword>
<dbReference type="InterPro" id="IPR011990">
    <property type="entry name" value="TPR-like_helical_dom_sf"/>
</dbReference>
<dbReference type="AlphaFoldDB" id="A0AAQ3WTA5"/>
<feature type="compositionally biased region" description="Basic residues" evidence="4">
    <location>
        <begin position="32"/>
        <end position="50"/>
    </location>
</feature>
<dbReference type="FunFam" id="1.25.40.10:FF:000144">
    <property type="entry name" value="Pentatricopeptide repeat-containing protein, mitochondrial"/>
    <property type="match status" value="1"/>
</dbReference>
<keyword evidence="5" id="KW-0812">Transmembrane</keyword>
<evidence type="ECO:0000256" key="4">
    <source>
        <dbReference type="SAM" id="MobiDB-lite"/>
    </source>
</evidence>
<dbReference type="InterPro" id="IPR046848">
    <property type="entry name" value="E_motif"/>
</dbReference>
<sequence>MDGAHIAAASPEAIGASSSASSASSYGGSSSRHSRLQKGVHLRPRRRRVAVRGGGSNKGAGDGELHDLALPLGMSFAAVLAQVLNRCSSSEGNLQPDVLSKIYGDKFQNFMRNFEKSFGSTLRTLSLINGTPIYEQDIARCSYKDGNSVPEIKLNDADSQSQIDTQNDMPLRSIDSQMVLHAGVNHQLVHLIRRSRSTPETDQHILSVFERSLNEQARSNDLKELEIGLTIRKLQVRESELDLRSESLRFKKIKIRMGFQKAVFKEEKFKTQMEDTRHGELFRKLIDMLLTAVVLMTVCFGYGTYIYSYQRITSVTSACATVSREYTSWWMPSSVSAFNSGFLLFKCNLILATRLSFGFLMAALIGWLIFQRSAMTGPNMPITFNGMLLGVVCGYFGRLCVDTLGGDGDVWLIFWEVLCSIHLLGNIWPSLLHGLLYGPVSVTHRTKAVHLPYWARRYAFYVLVSLILPCSAGLLPFASLSDWKGHAVQYQQLAGHFSATHKLMAVPVVAAPSLALHHQPPRPTQEPHRVPRHAPRDVVSWTSAIARAARQGDLPAAAASLCAMLSSPAAPAPNDVTLLTVLAACADSPSSPLARPLALSLHARALKLFPSHLLLSTCLARFYLASRLPHLALQLFDSMPVRSVVTYNTMISGLMRNGLVDSAFTVFDGMPAPDKVSWTALIDGCVKNERHDEAIDCFRAMLLDGVEPDYVTLVAVVSACAEVGALGLGMWVHRLVLKKGLERNVRVANSMIDMYARCGQVELAAQVFRSMRKRTVVSWNSMIVGFAANGRCTDAIELFEEMRRQGFKPDAVTLTGVLTACSHAGLTEHGLRYYDLMTAEYGVAARMEHYGCVVDLLGRAGRLEEAMRVVETMPMRPNEVVLGALLAGCRTHGDVDMAEQLMQHLLELDPGGDANYILLSNIYAAVGKWDGAGKVRTLMKARGVNKRPGYSAVEIHGDVHEFVSGDQSHPQAGEIGQMLGLLRYEMEGYGYDEHGGSCLNGD</sequence>
<evidence type="ECO:0000256" key="3">
    <source>
        <dbReference type="PROSITE-ProRule" id="PRU00708"/>
    </source>
</evidence>
<evidence type="ECO:0000256" key="5">
    <source>
        <dbReference type="SAM" id="Phobius"/>
    </source>
</evidence>
<feature type="transmembrane region" description="Helical" evidence="5">
    <location>
        <begin position="710"/>
        <end position="732"/>
    </location>
</feature>
<name>A0AAQ3WTA5_PASNO</name>
<dbReference type="NCBIfam" id="TIGR00756">
    <property type="entry name" value="PPR"/>
    <property type="match status" value="4"/>
</dbReference>
<dbReference type="InterPro" id="IPR002885">
    <property type="entry name" value="PPR_rpt"/>
</dbReference>
<dbReference type="SUPFAM" id="SSF48452">
    <property type="entry name" value="TPR-like"/>
    <property type="match status" value="1"/>
</dbReference>
<feature type="transmembrane region" description="Helical" evidence="5">
    <location>
        <begin position="413"/>
        <end position="438"/>
    </location>
</feature>
<feature type="region of interest" description="Disordered" evidence="4">
    <location>
        <begin position="17"/>
        <end position="62"/>
    </location>
</feature>
<keyword evidence="5" id="KW-1133">Transmembrane helix</keyword>
<dbReference type="Pfam" id="PF20431">
    <property type="entry name" value="E_motif"/>
    <property type="match status" value="1"/>
</dbReference>
<evidence type="ECO:0000313" key="6">
    <source>
        <dbReference type="EMBL" id="WVZ73467.1"/>
    </source>
</evidence>
<dbReference type="PANTHER" id="PTHR35322:SF2">
    <property type="entry name" value="PROTEIN CPR-5"/>
    <property type="match status" value="1"/>
</dbReference>
<dbReference type="FunFam" id="1.25.40.10:FF:001390">
    <property type="entry name" value="Pentatricopeptide repeat-containing protein"/>
    <property type="match status" value="1"/>
</dbReference>
<dbReference type="Proteomes" id="UP001341281">
    <property type="component" value="Chromosome 05"/>
</dbReference>
<feature type="repeat" description="PPR" evidence="3">
    <location>
        <begin position="674"/>
        <end position="708"/>
    </location>
</feature>
<accession>A0AAQ3WTA5</accession>
<dbReference type="PROSITE" id="PS51375">
    <property type="entry name" value="PPR"/>
    <property type="match status" value="4"/>
</dbReference>
<feature type="transmembrane region" description="Helical" evidence="5">
    <location>
        <begin position="382"/>
        <end position="401"/>
    </location>
</feature>
<dbReference type="EMBL" id="CP144749">
    <property type="protein sequence ID" value="WVZ73467.1"/>
    <property type="molecule type" value="Genomic_DNA"/>
</dbReference>
<feature type="repeat" description="PPR" evidence="3">
    <location>
        <begin position="775"/>
        <end position="809"/>
    </location>
</feature>
<feature type="repeat" description="PPR" evidence="3">
    <location>
        <begin position="643"/>
        <end position="673"/>
    </location>
</feature>
<feature type="transmembrane region" description="Helical" evidence="5">
    <location>
        <begin position="352"/>
        <end position="370"/>
    </location>
</feature>
<keyword evidence="7" id="KW-1185">Reference proteome</keyword>
<organism evidence="6 7">
    <name type="scientific">Paspalum notatum var. saurae</name>
    <dbReference type="NCBI Taxonomy" id="547442"/>
    <lineage>
        <taxon>Eukaryota</taxon>
        <taxon>Viridiplantae</taxon>
        <taxon>Streptophyta</taxon>
        <taxon>Embryophyta</taxon>
        <taxon>Tracheophyta</taxon>
        <taxon>Spermatophyta</taxon>
        <taxon>Magnoliopsida</taxon>
        <taxon>Liliopsida</taxon>
        <taxon>Poales</taxon>
        <taxon>Poaceae</taxon>
        <taxon>PACMAD clade</taxon>
        <taxon>Panicoideae</taxon>
        <taxon>Andropogonodae</taxon>
        <taxon>Paspaleae</taxon>
        <taxon>Paspalinae</taxon>
        <taxon>Paspalum</taxon>
    </lineage>
</organism>
<dbReference type="GO" id="GO:0010150">
    <property type="term" value="P:leaf senescence"/>
    <property type="evidence" value="ECO:0007669"/>
    <property type="project" value="InterPro"/>
</dbReference>